<gene>
    <name evidence="1" type="ORF">CFX0092_A2540</name>
</gene>
<evidence type="ECO:0000313" key="1">
    <source>
        <dbReference type="EMBL" id="CUS04418.2"/>
    </source>
</evidence>
<organism evidence="1 2">
    <name type="scientific">Candidatus Promineifilum breve</name>
    <dbReference type="NCBI Taxonomy" id="1806508"/>
    <lineage>
        <taxon>Bacteria</taxon>
        <taxon>Bacillati</taxon>
        <taxon>Chloroflexota</taxon>
        <taxon>Ardenticatenia</taxon>
        <taxon>Candidatus Promineifilales</taxon>
        <taxon>Candidatus Promineifilaceae</taxon>
        <taxon>Candidatus Promineifilum</taxon>
    </lineage>
</organism>
<sequence length="57" mass="6065">MSFAQAEQSVSAVAARDMFAKAKLKNERERGAFIMVHSVAPGRAVVKKSVVKIGCAS</sequence>
<keyword evidence="2" id="KW-1185">Reference proteome</keyword>
<name>A0A160T5H3_9CHLR</name>
<proteinExistence type="predicted"/>
<reference evidence="1" key="1">
    <citation type="submission" date="2016-01" db="EMBL/GenBank/DDBJ databases">
        <authorList>
            <person name="Mcilroy J.S."/>
            <person name="Karst M S."/>
            <person name="Albertsen M."/>
        </authorList>
    </citation>
    <scope>NUCLEOTIDE SEQUENCE</scope>
    <source>
        <strain evidence="1">Cfx-K</strain>
    </source>
</reference>
<protein>
    <submittedName>
        <fullName evidence="1">Uncharacterized protein</fullName>
    </submittedName>
</protein>
<dbReference type="Proteomes" id="UP000215027">
    <property type="component" value="Chromosome I"/>
</dbReference>
<dbReference type="EMBL" id="LN890655">
    <property type="protein sequence ID" value="CUS04418.2"/>
    <property type="molecule type" value="Genomic_DNA"/>
</dbReference>
<dbReference type="AlphaFoldDB" id="A0A160T5H3"/>
<dbReference type="KEGG" id="pbf:CFX0092_A2540"/>
<evidence type="ECO:0000313" key="2">
    <source>
        <dbReference type="Proteomes" id="UP000215027"/>
    </source>
</evidence>
<accession>A0A160T5H3</accession>